<accession>A0A845ASD0</accession>
<sequence>MKQFSQAMLAICAMVAGATVLPYASIAAQNPVYSPYDKWHAELGAELRAEVAILLPLIQPACPASEAIESVLSRYAEVTNSLALPRQKIDLEIANADYSYALMQTADNQDERVLPAISFVGEGCPKPDSPQALEAESRTIALANSILDRMERLVVQAPESSGPNPRAIPGREWRGDDDFYKVWVTYGRAERAYTSFRNRHCAFGERKQRSLSHVLKETRERLDMAKQRIDVLWPGGTDGAVDLFSDEAADVTKRCDDAIAANEAFGAALGARDALEFLLNFKERERLLAEEP</sequence>
<proteinExistence type="predicted"/>
<gene>
    <name evidence="2" type="ORF">GRI94_07935</name>
</gene>
<dbReference type="AlphaFoldDB" id="A0A845ASD0"/>
<feature type="chain" id="PRO_5032528772" description="Imelysin-like domain-containing protein" evidence="1">
    <location>
        <begin position="28"/>
        <end position="292"/>
    </location>
</feature>
<evidence type="ECO:0008006" key="4">
    <source>
        <dbReference type="Google" id="ProtNLM"/>
    </source>
</evidence>
<keyword evidence="1" id="KW-0732">Signal</keyword>
<organism evidence="2 3">
    <name type="scientific">Parerythrobacter jejuensis</name>
    <dbReference type="NCBI Taxonomy" id="795812"/>
    <lineage>
        <taxon>Bacteria</taxon>
        <taxon>Pseudomonadati</taxon>
        <taxon>Pseudomonadota</taxon>
        <taxon>Alphaproteobacteria</taxon>
        <taxon>Sphingomonadales</taxon>
        <taxon>Erythrobacteraceae</taxon>
        <taxon>Parerythrobacter</taxon>
    </lineage>
</organism>
<keyword evidence="3" id="KW-1185">Reference proteome</keyword>
<feature type="signal peptide" evidence="1">
    <location>
        <begin position="1"/>
        <end position="27"/>
    </location>
</feature>
<evidence type="ECO:0000256" key="1">
    <source>
        <dbReference type="SAM" id="SignalP"/>
    </source>
</evidence>
<dbReference type="RefSeq" id="WP_160779163.1">
    <property type="nucleotide sequence ID" value="NZ_BAAAZF010000001.1"/>
</dbReference>
<protein>
    <recommendedName>
        <fullName evidence="4">Imelysin-like domain-containing protein</fullName>
    </recommendedName>
</protein>
<name>A0A845ASD0_9SPHN</name>
<evidence type="ECO:0000313" key="2">
    <source>
        <dbReference type="EMBL" id="MXP31751.1"/>
    </source>
</evidence>
<reference evidence="2 3" key="1">
    <citation type="submission" date="2019-12" db="EMBL/GenBank/DDBJ databases">
        <title>Genomic-based taxomic classification of the family Erythrobacteraceae.</title>
        <authorList>
            <person name="Xu L."/>
        </authorList>
    </citation>
    <scope>NUCLEOTIDE SEQUENCE [LARGE SCALE GENOMIC DNA]</scope>
    <source>
        <strain evidence="2 3">JCM 16677</strain>
    </source>
</reference>
<evidence type="ECO:0000313" key="3">
    <source>
        <dbReference type="Proteomes" id="UP000446786"/>
    </source>
</evidence>
<dbReference type="Proteomes" id="UP000446786">
    <property type="component" value="Unassembled WGS sequence"/>
</dbReference>
<dbReference type="EMBL" id="WTYE01000001">
    <property type="protein sequence ID" value="MXP31751.1"/>
    <property type="molecule type" value="Genomic_DNA"/>
</dbReference>
<comment type="caution">
    <text evidence="2">The sequence shown here is derived from an EMBL/GenBank/DDBJ whole genome shotgun (WGS) entry which is preliminary data.</text>
</comment>